<keyword evidence="2" id="KW-1185">Reference proteome</keyword>
<dbReference type="Proteomes" id="UP001273505">
    <property type="component" value="Unassembled WGS sequence"/>
</dbReference>
<dbReference type="RefSeq" id="WP_302721750.1">
    <property type="nucleotide sequence ID" value="NZ_JAULRU010000379.1"/>
</dbReference>
<dbReference type="SUPFAM" id="SSF110997">
    <property type="entry name" value="Sporulation related repeat"/>
    <property type="match status" value="1"/>
</dbReference>
<dbReference type="InterPro" id="IPR036680">
    <property type="entry name" value="SPOR-like_sf"/>
</dbReference>
<comment type="caution">
    <text evidence="1">The sequence shown here is derived from an EMBL/GenBank/DDBJ whole genome shotgun (WGS) entry which is preliminary data.</text>
</comment>
<dbReference type="EMBL" id="JAXAFO010000056">
    <property type="protein sequence ID" value="MDX6851409.1"/>
    <property type="molecule type" value="Genomic_DNA"/>
</dbReference>
<protein>
    <submittedName>
        <fullName evidence="1">SPOR domain-containing protein</fullName>
    </submittedName>
</protein>
<organism evidence="1 2">
    <name type="scientific">Gilvimarinus gilvus</name>
    <dbReference type="NCBI Taxonomy" id="3058038"/>
    <lineage>
        <taxon>Bacteria</taxon>
        <taxon>Pseudomonadati</taxon>
        <taxon>Pseudomonadota</taxon>
        <taxon>Gammaproteobacteria</taxon>
        <taxon>Cellvibrionales</taxon>
        <taxon>Cellvibrionaceae</taxon>
        <taxon>Gilvimarinus</taxon>
    </lineage>
</organism>
<proteinExistence type="predicted"/>
<sequence>MRLIFFALLGVNVAALVLQLTVWSVPEREVSVSNVARGGEKLRLLSELEGSRLSASRASAAAPLPAAESGLCHTVGPFPRLLSAEYFVEALQALDVVARVDELEVPEGAGYWVHLPPEASKKEALKRLREVQAKQIDSYLIPKGELANGISFGMFTRAELAAARRDDMRSLGYDAEIREITRTRKEVWVVLGAGQAQKLSSEAWLELLSRENNVEKQQNYCSGVASE</sequence>
<gene>
    <name evidence="1" type="ORF">SCD92_18705</name>
</gene>
<reference evidence="1 2" key="1">
    <citation type="submission" date="2023-11" db="EMBL/GenBank/DDBJ databases">
        <title>Gilvimarinus fulvus sp. nov., isolated from the surface of Kelp.</title>
        <authorList>
            <person name="Sun Y.Y."/>
            <person name="Gong Y."/>
            <person name="Du Z.J."/>
        </authorList>
    </citation>
    <scope>NUCLEOTIDE SEQUENCE [LARGE SCALE GENOMIC DNA]</scope>
    <source>
        <strain evidence="1 2">SDUM040013</strain>
    </source>
</reference>
<evidence type="ECO:0000313" key="1">
    <source>
        <dbReference type="EMBL" id="MDX6851409.1"/>
    </source>
</evidence>
<evidence type="ECO:0000313" key="2">
    <source>
        <dbReference type="Proteomes" id="UP001273505"/>
    </source>
</evidence>
<accession>A0ABU4S719</accession>
<name>A0ABU4S719_9GAMM</name>